<dbReference type="InterPro" id="IPR010982">
    <property type="entry name" value="Lambda_DNA-bd_dom_sf"/>
</dbReference>
<keyword evidence="2" id="KW-0238">DNA-binding</keyword>
<dbReference type="Pfam" id="PF00356">
    <property type="entry name" value="LacI"/>
    <property type="match status" value="1"/>
</dbReference>
<dbReference type="Gene3D" id="3.40.50.2300">
    <property type="match status" value="2"/>
</dbReference>
<reference evidence="5 6" key="1">
    <citation type="submission" date="2020-08" db="EMBL/GenBank/DDBJ databases">
        <title>Genomic Encyclopedia of Type Strains, Phase IV (KMG-IV): sequencing the most valuable type-strain genomes for metagenomic binning, comparative biology and taxonomic classification.</title>
        <authorList>
            <person name="Goeker M."/>
        </authorList>
    </citation>
    <scope>NUCLEOTIDE SEQUENCE [LARGE SCALE GENOMIC DNA]</scope>
    <source>
        <strain evidence="5 6">DSM 102235</strain>
    </source>
</reference>
<dbReference type="Proteomes" id="UP000541426">
    <property type="component" value="Unassembled WGS sequence"/>
</dbReference>
<proteinExistence type="predicted"/>
<evidence type="ECO:0000313" key="6">
    <source>
        <dbReference type="Proteomes" id="UP000541426"/>
    </source>
</evidence>
<keyword evidence="6" id="KW-1185">Reference proteome</keyword>
<feature type="domain" description="HTH lacI-type" evidence="4">
    <location>
        <begin position="17"/>
        <end position="71"/>
    </location>
</feature>
<dbReference type="CDD" id="cd01575">
    <property type="entry name" value="PBP1_GntR"/>
    <property type="match status" value="1"/>
</dbReference>
<gene>
    <name evidence="5" type="ORF">GGQ68_004493</name>
</gene>
<comment type="caution">
    <text evidence="5">The sequence shown here is derived from an EMBL/GenBank/DDBJ whole genome shotgun (WGS) entry which is preliminary data.</text>
</comment>
<dbReference type="AlphaFoldDB" id="A0A7W6DW95"/>
<dbReference type="PROSITE" id="PS00356">
    <property type="entry name" value="HTH_LACI_1"/>
    <property type="match status" value="1"/>
</dbReference>
<evidence type="ECO:0000259" key="4">
    <source>
        <dbReference type="PROSITE" id="PS50932"/>
    </source>
</evidence>
<dbReference type="PANTHER" id="PTHR30146">
    <property type="entry name" value="LACI-RELATED TRANSCRIPTIONAL REPRESSOR"/>
    <property type="match status" value="1"/>
</dbReference>
<dbReference type="GO" id="GO:0000976">
    <property type="term" value="F:transcription cis-regulatory region binding"/>
    <property type="evidence" value="ECO:0007669"/>
    <property type="project" value="TreeGrafter"/>
</dbReference>
<keyword evidence="3" id="KW-0804">Transcription</keyword>
<dbReference type="GO" id="GO:0003700">
    <property type="term" value="F:DNA-binding transcription factor activity"/>
    <property type="evidence" value="ECO:0007669"/>
    <property type="project" value="TreeGrafter"/>
</dbReference>
<evidence type="ECO:0000256" key="1">
    <source>
        <dbReference type="ARBA" id="ARBA00023015"/>
    </source>
</evidence>
<dbReference type="RefSeq" id="WP_183969733.1">
    <property type="nucleotide sequence ID" value="NZ_BAABBZ010000017.1"/>
</dbReference>
<dbReference type="PANTHER" id="PTHR30146:SF33">
    <property type="entry name" value="TRANSCRIPTIONAL REGULATOR"/>
    <property type="match status" value="1"/>
</dbReference>
<evidence type="ECO:0000256" key="3">
    <source>
        <dbReference type="ARBA" id="ARBA00023163"/>
    </source>
</evidence>
<protein>
    <submittedName>
        <fullName evidence="5">LacI family gluconate utilization system Gnt-I transcriptional repressor</fullName>
    </submittedName>
</protein>
<organism evidence="5 6">
    <name type="scientific">Sagittula marina</name>
    <dbReference type="NCBI Taxonomy" id="943940"/>
    <lineage>
        <taxon>Bacteria</taxon>
        <taxon>Pseudomonadati</taxon>
        <taxon>Pseudomonadota</taxon>
        <taxon>Alphaproteobacteria</taxon>
        <taxon>Rhodobacterales</taxon>
        <taxon>Roseobacteraceae</taxon>
        <taxon>Sagittula</taxon>
    </lineage>
</organism>
<dbReference type="InterPro" id="IPR046335">
    <property type="entry name" value="LacI/GalR-like_sensor"/>
</dbReference>
<accession>A0A7W6DW95</accession>
<evidence type="ECO:0000256" key="2">
    <source>
        <dbReference type="ARBA" id="ARBA00023125"/>
    </source>
</evidence>
<dbReference type="InterPro" id="IPR000843">
    <property type="entry name" value="HTH_LacI"/>
</dbReference>
<dbReference type="InterPro" id="IPR028082">
    <property type="entry name" value="Peripla_BP_I"/>
</dbReference>
<dbReference type="PROSITE" id="PS50932">
    <property type="entry name" value="HTH_LACI_2"/>
    <property type="match status" value="1"/>
</dbReference>
<dbReference type="SMART" id="SM00354">
    <property type="entry name" value="HTH_LACI"/>
    <property type="match status" value="1"/>
</dbReference>
<dbReference type="SUPFAM" id="SSF53822">
    <property type="entry name" value="Periplasmic binding protein-like I"/>
    <property type="match status" value="1"/>
</dbReference>
<sequence length="338" mass="36206">MQDNSKTQRNRRGMERVTMADVARHAGVSASSVSLFLRKPDAVSVRIAPRIAAAIEEMGYVPNLVAGGLAAAGSRVVSVIVPSLRNAFFSETVTALERHLARKGLQTLVGHTEYSLDQEEALVRAALSWAPAAIVLTGGQHTQRTRDLLRKTATPVVEMWELPAEPIDRAVGFSHEQVGGEMARHFIACGYRRAAFLGARLHEDTRADSRARGFVSAMEAAGCEAFVTTEKAPASAATGAHLLDAVVAGRARAVACSNDTVALGLLFEAQRRGIAVPDTLAVAGFGDLDFAAHCVPTLTTIRPQADRIAATVSRCILDQDHTERLYSIQFNLIVRGST</sequence>
<name>A0A7W6DW95_9RHOB</name>
<dbReference type="SUPFAM" id="SSF47413">
    <property type="entry name" value="lambda repressor-like DNA-binding domains"/>
    <property type="match status" value="1"/>
</dbReference>
<evidence type="ECO:0000313" key="5">
    <source>
        <dbReference type="EMBL" id="MBB3988137.1"/>
    </source>
</evidence>
<dbReference type="EMBL" id="JACIEJ010000016">
    <property type="protein sequence ID" value="MBB3988137.1"/>
    <property type="molecule type" value="Genomic_DNA"/>
</dbReference>
<dbReference type="Gene3D" id="1.10.260.40">
    <property type="entry name" value="lambda repressor-like DNA-binding domains"/>
    <property type="match status" value="1"/>
</dbReference>
<dbReference type="Pfam" id="PF13377">
    <property type="entry name" value="Peripla_BP_3"/>
    <property type="match status" value="1"/>
</dbReference>
<dbReference type="CDD" id="cd01392">
    <property type="entry name" value="HTH_LacI"/>
    <property type="match status" value="1"/>
</dbReference>
<keyword evidence="1" id="KW-0805">Transcription regulation</keyword>